<protein>
    <submittedName>
        <fullName evidence="1">Putative mini-circle protein</fullName>
    </submittedName>
</protein>
<dbReference type="InterPro" id="IPR034660">
    <property type="entry name" value="DinB/YfiT-like"/>
</dbReference>
<dbReference type="AlphaFoldDB" id="A9WUF3"/>
<dbReference type="STRING" id="288705.RSal33209_3106"/>
<proteinExistence type="predicted"/>
<keyword evidence="2" id="KW-1185">Reference proteome</keyword>
<evidence type="ECO:0000313" key="1">
    <source>
        <dbReference type="EMBL" id="ABY24824.1"/>
    </source>
</evidence>
<dbReference type="HOGENOM" id="CLU_097062_0_0_11"/>
<dbReference type="Proteomes" id="UP000002007">
    <property type="component" value="Chromosome"/>
</dbReference>
<sequence length="195" mass="21938">MIRCGNTSWSVLDVRLTAMTGSEPKSDLHRYLQSAREALIWKLEGLSEQQIRQPMTKTGTNLLGLVKHAAGVELGYFGDTFGRPFDEIYPWLDEDAEPNADMWATASESRDDVVTLYRRVWAFADETIDALDLSAIGWVPWWPEERSEVTLHKIMVHVISDLTRHAGHADVLREIIDGSVGLREGNDNMPSADQA</sequence>
<reference evidence="2" key="1">
    <citation type="journal article" date="2008" name="J. Bacteriol.">
        <title>Genome sequence of the fish pathogen Renibacterium salmoninarum suggests reductive evolution away from an environmental Arthrobacter ancestor.</title>
        <authorList>
            <person name="Wiens G.D."/>
            <person name="Rockey D.D."/>
            <person name="Wu Z."/>
            <person name="Chang J."/>
            <person name="Levy R."/>
            <person name="Crane S."/>
            <person name="Chen D.S."/>
            <person name="Capri G.R."/>
            <person name="Burnett J.R."/>
            <person name="Sudheesh P.S."/>
            <person name="Schipma M.J."/>
            <person name="Burd H."/>
            <person name="Bhattacharyya A."/>
            <person name="Rhodes L.D."/>
            <person name="Kaul R."/>
            <person name="Strom M.S."/>
        </authorList>
    </citation>
    <scope>NUCLEOTIDE SEQUENCE [LARGE SCALE GENOMIC DNA]</scope>
    <source>
        <strain evidence="2">ATCC 33209 / DSM 20767 / JCM 11484 / NBRC 15589 / NCIMB 2235</strain>
    </source>
</reference>
<organism evidence="1 2">
    <name type="scientific">Renibacterium salmoninarum (strain ATCC 33209 / DSM 20767 / JCM 11484 / NBRC 15589 / NCIMB 2235)</name>
    <dbReference type="NCBI Taxonomy" id="288705"/>
    <lineage>
        <taxon>Bacteria</taxon>
        <taxon>Bacillati</taxon>
        <taxon>Actinomycetota</taxon>
        <taxon>Actinomycetes</taxon>
        <taxon>Micrococcales</taxon>
        <taxon>Micrococcaceae</taxon>
        <taxon>Renibacterium</taxon>
    </lineage>
</organism>
<dbReference type="Pfam" id="PF04978">
    <property type="entry name" value="MST"/>
    <property type="match status" value="1"/>
</dbReference>
<dbReference type="KEGG" id="rsa:RSal33209_3106"/>
<accession>A9WUF3</accession>
<gene>
    <name evidence="1" type="ordered locus">RSal33209_3106</name>
</gene>
<dbReference type="SUPFAM" id="SSF109854">
    <property type="entry name" value="DinB/YfiT-like putative metalloenzymes"/>
    <property type="match status" value="1"/>
</dbReference>
<evidence type="ECO:0000313" key="2">
    <source>
        <dbReference type="Proteomes" id="UP000002007"/>
    </source>
</evidence>
<dbReference type="eggNOG" id="COG2318">
    <property type="taxonomic scope" value="Bacteria"/>
</dbReference>
<name>A9WUF3_RENSM</name>
<dbReference type="EMBL" id="CP000910">
    <property type="protein sequence ID" value="ABY24824.1"/>
    <property type="molecule type" value="Genomic_DNA"/>
</dbReference>
<dbReference type="Gene3D" id="1.20.120.450">
    <property type="entry name" value="dinb family like domain"/>
    <property type="match status" value="1"/>
</dbReference>
<dbReference type="InterPro" id="IPR007061">
    <property type="entry name" value="MST-like"/>
</dbReference>